<proteinExistence type="predicted"/>
<dbReference type="OrthoDB" id="347314at2759"/>
<dbReference type="STRING" id="74557.A0A1V9YMV3"/>
<dbReference type="Proteomes" id="UP000243217">
    <property type="component" value="Unassembled WGS sequence"/>
</dbReference>
<dbReference type="EMBL" id="JNBS01003456">
    <property type="protein sequence ID" value="OQR87035.1"/>
    <property type="molecule type" value="Genomic_DNA"/>
</dbReference>
<dbReference type="AlphaFoldDB" id="A0A1V9YMV3"/>
<protein>
    <submittedName>
        <fullName evidence="3">Thrombospondin</fullName>
    </submittedName>
</protein>
<sequence>MRLSLSIGVIAFMHSYAQAASYSPSQIKGISDPVLIAKIEGYMPPICSTLYGDAKHWSPWSNCSATCGQGQQVRYLNGVGQKNMVTNGCDIQQDTQQCTGTECPQDCQYSDWVDWSPCDATTGTQVHSRTEVTPALNGGKDCPSLWGPPSEKRNCAVDCQGTWSNWTDCSGVTATSSRTFTVTQYPLNGGVACPSTNTKDCNPTCGSIGWGAWSTCDPVTGTHTRTRNVPVDTSFVRLTVALRQNQCPTVDTQACDIDCQLGDWAPTGSCDPLTGAQQLTRKILQQSVNCGKPCNALQYDTLTSGSKSCAVDCKLSGWSDWVCDTSTGQATRKRSITQNPLNDGAACGDLQETKDCRLINCTGPSCTAPLTCETGPWTDGACSATSCVKISTANMLYPVRDAGLPCNLYKTSPCTLDAVMGPWSDWGACDDTAHQYRTRDIVSNACNGGKIAGATTEKRSCQQICQDNFNPWNAWGPCDQTSGTQKRTRTIVNSPTPDQQPCLTTETRTCAVNCVMDNWGPWGKCDECTGIQIRNRTVSIPEQNGGNQCPPTQDSQTCAVTCLASEWTPWSTPDSTCSCTRTRTEIAPAINGGTCLLTQNDPTCSQNCETSDWSVPGECIKSGPHAGTQQSTRAITKQQCNGGAACPADLERYTPCDIDCQLSDWTPFGQCDLQTQQQTRTRSILQPAYHNGAKCGPTTDFKACGSCAEIVSSFTYSECDAKKGIRTGTATYLYKPKNGLACNLVVQEPCTVNCVVSDWNMGTCHTQGNLAGQQLFTRSIVVAPLNGGTKCGDLKKYEKCVVDCKAGDTWSAWSECSSMGFQHRTIDVLFPAQNGGRNDECTVEEQKTCPVDCDIDPATGVVLQESLNGGKTCKAAADELGIPSGGYSDYSSTSTVSFMSMISSNKTYAMAAVATGGMGLMFIAGFFTTRRRNGYNTISHQAAL</sequence>
<evidence type="ECO:0000256" key="2">
    <source>
        <dbReference type="SAM" id="SignalP"/>
    </source>
</evidence>
<dbReference type="PROSITE" id="PS50092">
    <property type="entry name" value="TSP1"/>
    <property type="match status" value="7"/>
</dbReference>
<feature type="transmembrane region" description="Helical" evidence="1">
    <location>
        <begin position="908"/>
        <end position="927"/>
    </location>
</feature>
<organism evidence="3 4">
    <name type="scientific">Thraustotheca clavata</name>
    <dbReference type="NCBI Taxonomy" id="74557"/>
    <lineage>
        <taxon>Eukaryota</taxon>
        <taxon>Sar</taxon>
        <taxon>Stramenopiles</taxon>
        <taxon>Oomycota</taxon>
        <taxon>Saprolegniomycetes</taxon>
        <taxon>Saprolegniales</taxon>
        <taxon>Achlyaceae</taxon>
        <taxon>Thraustotheca</taxon>
    </lineage>
</organism>
<dbReference type="InterPro" id="IPR039942">
    <property type="entry name" value="SBSPO"/>
</dbReference>
<keyword evidence="4" id="KW-1185">Reference proteome</keyword>
<feature type="signal peptide" evidence="2">
    <location>
        <begin position="1"/>
        <end position="19"/>
    </location>
</feature>
<comment type="caution">
    <text evidence="3">The sequence shown here is derived from an EMBL/GenBank/DDBJ whole genome shotgun (WGS) entry which is preliminary data.</text>
</comment>
<name>A0A1V9YMV3_9STRA</name>
<gene>
    <name evidence="3" type="ORF">THRCLA_10498</name>
</gene>
<dbReference type="InterPro" id="IPR036383">
    <property type="entry name" value="TSP1_rpt_sf"/>
</dbReference>
<keyword evidence="2" id="KW-0732">Signal</keyword>
<dbReference type="PANTHER" id="PTHR20920">
    <property type="entry name" value="RPE-SPONDIN"/>
    <property type="match status" value="1"/>
</dbReference>
<keyword evidence="1" id="KW-0812">Transmembrane</keyword>
<keyword evidence="1" id="KW-1133">Transmembrane helix</keyword>
<keyword evidence="1" id="KW-0472">Membrane</keyword>
<dbReference type="SMART" id="SM00209">
    <property type="entry name" value="TSP1"/>
    <property type="match status" value="10"/>
</dbReference>
<dbReference type="Gene3D" id="2.20.100.10">
    <property type="entry name" value="Thrombospondin type-1 (TSP1) repeat"/>
    <property type="match status" value="7"/>
</dbReference>
<dbReference type="InterPro" id="IPR000884">
    <property type="entry name" value="TSP1_rpt"/>
</dbReference>
<feature type="chain" id="PRO_5012528951" evidence="2">
    <location>
        <begin position="20"/>
        <end position="944"/>
    </location>
</feature>
<reference evidence="3 4" key="1">
    <citation type="journal article" date="2014" name="Genome Biol. Evol.">
        <title>The secreted proteins of Achlya hypogyna and Thraustotheca clavata identify the ancestral oomycete secretome and reveal gene acquisitions by horizontal gene transfer.</title>
        <authorList>
            <person name="Misner I."/>
            <person name="Blouin N."/>
            <person name="Leonard G."/>
            <person name="Richards T.A."/>
            <person name="Lane C.E."/>
        </authorList>
    </citation>
    <scope>NUCLEOTIDE SEQUENCE [LARGE SCALE GENOMIC DNA]</scope>
    <source>
        <strain evidence="3 4">ATCC 34112</strain>
    </source>
</reference>
<evidence type="ECO:0000313" key="3">
    <source>
        <dbReference type="EMBL" id="OQR87035.1"/>
    </source>
</evidence>
<evidence type="ECO:0000256" key="1">
    <source>
        <dbReference type="SAM" id="Phobius"/>
    </source>
</evidence>
<dbReference type="Pfam" id="PF00090">
    <property type="entry name" value="TSP_1"/>
    <property type="match status" value="5"/>
</dbReference>
<dbReference type="SUPFAM" id="SSF82895">
    <property type="entry name" value="TSP-1 type 1 repeat"/>
    <property type="match status" value="7"/>
</dbReference>
<dbReference type="PANTHER" id="PTHR20920:SF5">
    <property type="entry name" value="SMB DOMAIN-CONTAINING PROTEIN"/>
    <property type="match status" value="1"/>
</dbReference>
<accession>A0A1V9YMV3</accession>
<evidence type="ECO:0000313" key="4">
    <source>
        <dbReference type="Proteomes" id="UP000243217"/>
    </source>
</evidence>